<evidence type="ECO:0000256" key="7">
    <source>
        <dbReference type="ARBA" id="ARBA00022989"/>
    </source>
</evidence>
<dbReference type="RefSeq" id="WP_091535713.1">
    <property type="nucleotide sequence ID" value="NZ_FOOC01000019.1"/>
</dbReference>
<dbReference type="PANTHER" id="PTHR46157:SF4">
    <property type="entry name" value="K(+) EFFLUX ANTIPORTER 3, CHLOROPLASTIC"/>
    <property type="match status" value="1"/>
</dbReference>
<dbReference type="GO" id="GO:0006813">
    <property type="term" value="P:potassium ion transport"/>
    <property type="evidence" value="ECO:0007669"/>
    <property type="project" value="UniProtKB-KW"/>
</dbReference>
<feature type="transmembrane region" description="Helical" evidence="10">
    <location>
        <begin position="294"/>
        <end position="315"/>
    </location>
</feature>
<dbReference type="Pfam" id="PF02254">
    <property type="entry name" value="TrkA_N"/>
    <property type="match status" value="1"/>
</dbReference>
<feature type="transmembrane region" description="Helical" evidence="10">
    <location>
        <begin position="86"/>
        <end position="107"/>
    </location>
</feature>
<dbReference type="Gene3D" id="1.20.1530.20">
    <property type="match status" value="1"/>
</dbReference>
<accession>A0A1I2KG18</accession>
<dbReference type="InterPro" id="IPR036291">
    <property type="entry name" value="NAD(P)-bd_dom_sf"/>
</dbReference>
<evidence type="ECO:0000256" key="6">
    <source>
        <dbReference type="ARBA" id="ARBA00022958"/>
    </source>
</evidence>
<dbReference type="InterPro" id="IPR003148">
    <property type="entry name" value="RCK_N"/>
</dbReference>
<evidence type="ECO:0000256" key="1">
    <source>
        <dbReference type="ARBA" id="ARBA00004141"/>
    </source>
</evidence>
<evidence type="ECO:0000256" key="5">
    <source>
        <dbReference type="ARBA" id="ARBA00022692"/>
    </source>
</evidence>
<feature type="transmembrane region" description="Helical" evidence="10">
    <location>
        <begin position="327"/>
        <end position="346"/>
    </location>
</feature>
<feature type="transmembrane region" description="Helical" evidence="10">
    <location>
        <begin position="352"/>
        <end position="373"/>
    </location>
</feature>
<sequence length="567" mass="59526">MQDLLSTTLGLLAACSLAAVVTAALRVPTVLGYLAVGAALGPSVSGVIAPGDTLNFLSELGVALLLFFVGLEFSLAHVWLIRRTVLAAGSLQMAIVAVPLTLVLIRLGMPAESAALLAAAAAMSSTALVSRQLADQGELTTRHGRSAIAVLLFQDLAAVPLLALLAIWARGEVPRAERVLLEVLGVLLLFAAAAIASRHVLRGVLGWVARRGHEESFVLVSLCVVVAAAAAAHAVGVSAALGAFLAGMVLGESDFKHHMENHLKPFRDVLSGLFFVTIGLQLDGALVFSAPLAVLAWLLVLVPVKIVLNTLALRITRLSALDAWRTGLVLGHGGEFALLLLGLALQQQLIPAAVVQPMLVALVLSMAMAPLVIRHHDALAQFLSSARGFAQPPQAEEADIATQAQSLRDHVIVCGAGEYGLTVSRTLMRAGVPHLLLESDEQRVKAARVFGVPVLYGDASRPDTLLAAGLKHARLVVLTFAQIQPALRIARTVARQRPDLTVLAACAHATAASTLRNVPNVRIFPHSFAAALGLAEQVMLLVGIPADVADHMISELRDCLEESGQIQ</sequence>
<keyword evidence="13" id="KW-1185">Reference proteome</keyword>
<dbReference type="PANTHER" id="PTHR46157">
    <property type="entry name" value="K(+) EFFLUX ANTIPORTER 3, CHLOROPLASTIC"/>
    <property type="match status" value="1"/>
</dbReference>
<dbReference type="GO" id="GO:0005886">
    <property type="term" value="C:plasma membrane"/>
    <property type="evidence" value="ECO:0007669"/>
    <property type="project" value="TreeGrafter"/>
</dbReference>
<evidence type="ECO:0000256" key="8">
    <source>
        <dbReference type="ARBA" id="ARBA00023065"/>
    </source>
</evidence>
<feature type="domain" description="RCK N-terminal" evidence="11">
    <location>
        <begin position="408"/>
        <end position="532"/>
    </location>
</feature>
<keyword evidence="2" id="KW-0813">Transport</keyword>
<keyword evidence="3" id="KW-0050">Antiport</keyword>
<keyword evidence="7 10" id="KW-1133">Transmembrane helix</keyword>
<dbReference type="Proteomes" id="UP000199771">
    <property type="component" value="Unassembled WGS sequence"/>
</dbReference>
<feature type="transmembrane region" description="Helical" evidence="10">
    <location>
        <begin position="179"/>
        <end position="197"/>
    </location>
</feature>
<reference evidence="12" key="1">
    <citation type="submission" date="2016-10" db="EMBL/GenBank/DDBJ databases">
        <authorList>
            <person name="de Groot N.N."/>
        </authorList>
    </citation>
    <scope>NUCLEOTIDE SEQUENCE [LARGE SCALE GENOMIC DNA]</scope>
    <source>
        <strain evidence="12">DSM 23609</strain>
    </source>
</reference>
<evidence type="ECO:0000256" key="3">
    <source>
        <dbReference type="ARBA" id="ARBA00022449"/>
    </source>
</evidence>
<dbReference type="PROSITE" id="PS51201">
    <property type="entry name" value="RCK_N"/>
    <property type="match status" value="1"/>
</dbReference>
<evidence type="ECO:0000259" key="11">
    <source>
        <dbReference type="PROSITE" id="PS51201"/>
    </source>
</evidence>
<dbReference type="GO" id="GO:0015297">
    <property type="term" value="F:antiporter activity"/>
    <property type="evidence" value="ECO:0007669"/>
    <property type="project" value="UniProtKB-KW"/>
</dbReference>
<feature type="transmembrane region" description="Helical" evidence="10">
    <location>
        <begin position="217"/>
        <end position="250"/>
    </location>
</feature>
<evidence type="ECO:0000256" key="4">
    <source>
        <dbReference type="ARBA" id="ARBA00022538"/>
    </source>
</evidence>
<protein>
    <submittedName>
        <fullName evidence="12">Monovalent cation:H+ antiporter-2, CPA2 family</fullName>
    </submittedName>
</protein>
<dbReference type="Gene3D" id="3.40.50.720">
    <property type="entry name" value="NAD(P)-binding Rossmann-like Domain"/>
    <property type="match status" value="1"/>
</dbReference>
<evidence type="ECO:0000256" key="9">
    <source>
        <dbReference type="ARBA" id="ARBA00023136"/>
    </source>
</evidence>
<keyword evidence="8" id="KW-0406">Ion transport</keyword>
<keyword evidence="6" id="KW-0630">Potassium</keyword>
<comment type="subcellular location">
    <subcellularLocation>
        <location evidence="1">Membrane</location>
        <topology evidence="1">Multi-pass membrane protein</topology>
    </subcellularLocation>
</comment>
<keyword evidence="9 10" id="KW-0472">Membrane</keyword>
<dbReference type="InterPro" id="IPR006153">
    <property type="entry name" value="Cation/H_exchanger_TM"/>
</dbReference>
<evidence type="ECO:0000313" key="13">
    <source>
        <dbReference type="Proteomes" id="UP000199771"/>
    </source>
</evidence>
<dbReference type="GO" id="GO:1902600">
    <property type="term" value="P:proton transmembrane transport"/>
    <property type="evidence" value="ECO:0007669"/>
    <property type="project" value="InterPro"/>
</dbReference>
<dbReference type="InterPro" id="IPR038770">
    <property type="entry name" value="Na+/solute_symporter_sf"/>
</dbReference>
<proteinExistence type="predicted"/>
<feature type="transmembrane region" description="Helical" evidence="10">
    <location>
        <begin position="62"/>
        <end position="80"/>
    </location>
</feature>
<dbReference type="STRING" id="1076937.SAMN04488120_1196"/>
<gene>
    <name evidence="12" type="ORF">SAMN04488120_1196</name>
</gene>
<feature type="transmembrane region" description="Helical" evidence="10">
    <location>
        <begin position="33"/>
        <end position="50"/>
    </location>
</feature>
<dbReference type="OrthoDB" id="9781411at2"/>
<evidence type="ECO:0000256" key="2">
    <source>
        <dbReference type="ARBA" id="ARBA00022448"/>
    </source>
</evidence>
<organism evidence="12 13">
    <name type="scientific">Fontimonas thermophila</name>
    <dbReference type="NCBI Taxonomy" id="1076937"/>
    <lineage>
        <taxon>Bacteria</taxon>
        <taxon>Pseudomonadati</taxon>
        <taxon>Pseudomonadota</taxon>
        <taxon>Gammaproteobacteria</taxon>
        <taxon>Nevskiales</taxon>
        <taxon>Nevskiaceae</taxon>
        <taxon>Fontimonas</taxon>
    </lineage>
</organism>
<evidence type="ECO:0000313" key="12">
    <source>
        <dbReference type="EMBL" id="SFF65975.1"/>
    </source>
</evidence>
<feature type="transmembrane region" description="Helical" evidence="10">
    <location>
        <begin position="114"/>
        <end position="134"/>
    </location>
</feature>
<dbReference type="SUPFAM" id="SSF51735">
    <property type="entry name" value="NAD(P)-binding Rossmann-fold domains"/>
    <property type="match status" value="1"/>
</dbReference>
<dbReference type="AlphaFoldDB" id="A0A1I2KG18"/>
<keyword evidence="5 10" id="KW-0812">Transmembrane</keyword>
<name>A0A1I2KG18_9GAMM</name>
<dbReference type="Pfam" id="PF00999">
    <property type="entry name" value="Na_H_Exchanger"/>
    <property type="match status" value="1"/>
</dbReference>
<keyword evidence="4" id="KW-0633">Potassium transport</keyword>
<dbReference type="EMBL" id="FOOC01000019">
    <property type="protein sequence ID" value="SFF65975.1"/>
    <property type="molecule type" value="Genomic_DNA"/>
</dbReference>
<feature type="transmembrane region" description="Helical" evidence="10">
    <location>
        <begin position="146"/>
        <end position="167"/>
    </location>
</feature>
<evidence type="ECO:0000256" key="10">
    <source>
        <dbReference type="SAM" id="Phobius"/>
    </source>
</evidence>